<dbReference type="Pfam" id="PF00704">
    <property type="entry name" value="Glyco_hydro_18"/>
    <property type="match status" value="1"/>
</dbReference>
<dbReference type="GO" id="GO:0005576">
    <property type="term" value="C:extracellular region"/>
    <property type="evidence" value="ECO:0007669"/>
    <property type="project" value="TreeGrafter"/>
</dbReference>
<dbReference type="GO" id="GO:0004568">
    <property type="term" value="F:chitinase activity"/>
    <property type="evidence" value="ECO:0007669"/>
    <property type="project" value="TreeGrafter"/>
</dbReference>
<reference evidence="2 3" key="1">
    <citation type="submission" date="2016-03" db="EMBL/GenBank/DDBJ databases">
        <title>Whole genome sequencing of Grifola frondosa 9006-11.</title>
        <authorList>
            <person name="Min B."/>
            <person name="Park H."/>
            <person name="Kim J.-G."/>
            <person name="Cho H."/>
            <person name="Oh Y.-L."/>
            <person name="Kong W.-S."/>
            <person name="Choi I.-G."/>
        </authorList>
    </citation>
    <scope>NUCLEOTIDE SEQUENCE [LARGE SCALE GENOMIC DNA]</scope>
    <source>
        <strain evidence="2 3">9006-11</strain>
    </source>
</reference>
<organism evidence="2 3">
    <name type="scientific">Grifola frondosa</name>
    <name type="common">Maitake</name>
    <name type="synonym">Polyporus frondosus</name>
    <dbReference type="NCBI Taxonomy" id="5627"/>
    <lineage>
        <taxon>Eukaryota</taxon>
        <taxon>Fungi</taxon>
        <taxon>Dikarya</taxon>
        <taxon>Basidiomycota</taxon>
        <taxon>Agaricomycotina</taxon>
        <taxon>Agaricomycetes</taxon>
        <taxon>Polyporales</taxon>
        <taxon>Grifolaceae</taxon>
        <taxon>Grifola</taxon>
    </lineage>
</organism>
<dbReference type="EMBL" id="LUGG01000014">
    <property type="protein sequence ID" value="OBZ70066.1"/>
    <property type="molecule type" value="Genomic_DNA"/>
</dbReference>
<comment type="caution">
    <text evidence="2">The sequence shown here is derived from an EMBL/GenBank/DDBJ whole genome shotgun (WGS) entry which is preliminary data.</text>
</comment>
<protein>
    <submittedName>
        <fullName evidence="2">Chitinase-3-like protein 2</fullName>
    </submittedName>
</protein>
<dbReference type="AlphaFoldDB" id="A0A1C7M0W0"/>
<proteinExistence type="predicted"/>
<dbReference type="InterPro" id="IPR050314">
    <property type="entry name" value="Glycosyl_Hydrlase_18"/>
</dbReference>
<gene>
    <name evidence="2" type="primary">CHI3L2</name>
    <name evidence="2" type="ORF">A0H81_09938</name>
</gene>
<dbReference type="InterPro" id="IPR029070">
    <property type="entry name" value="Chitinase_insertion_sf"/>
</dbReference>
<dbReference type="GO" id="GO:0006032">
    <property type="term" value="P:chitin catabolic process"/>
    <property type="evidence" value="ECO:0007669"/>
    <property type="project" value="TreeGrafter"/>
</dbReference>
<dbReference type="OMA" id="PWTKLDH"/>
<dbReference type="PANTHER" id="PTHR11177">
    <property type="entry name" value="CHITINASE"/>
    <property type="match status" value="1"/>
</dbReference>
<dbReference type="GO" id="GO:0008061">
    <property type="term" value="F:chitin binding"/>
    <property type="evidence" value="ECO:0007669"/>
    <property type="project" value="InterPro"/>
</dbReference>
<dbReference type="Gene3D" id="3.10.50.10">
    <property type="match status" value="1"/>
</dbReference>
<dbReference type="SUPFAM" id="SSF51445">
    <property type="entry name" value="(Trans)glycosidases"/>
    <property type="match status" value="1"/>
</dbReference>
<dbReference type="GO" id="GO:0005975">
    <property type="term" value="P:carbohydrate metabolic process"/>
    <property type="evidence" value="ECO:0007669"/>
    <property type="project" value="InterPro"/>
</dbReference>
<dbReference type="InterPro" id="IPR001223">
    <property type="entry name" value="Glyco_hydro18_cat"/>
</dbReference>
<evidence type="ECO:0000259" key="1">
    <source>
        <dbReference type="PROSITE" id="PS51910"/>
    </source>
</evidence>
<feature type="domain" description="GH18" evidence="1">
    <location>
        <begin position="1"/>
        <end position="386"/>
    </location>
</feature>
<dbReference type="PROSITE" id="PS51910">
    <property type="entry name" value="GH18_2"/>
    <property type="match status" value="1"/>
</dbReference>
<keyword evidence="3" id="KW-1185">Reference proteome</keyword>
<dbReference type="OrthoDB" id="73875at2759"/>
<dbReference type="InterPro" id="IPR011583">
    <property type="entry name" value="Chitinase_II/V-like_cat"/>
</dbReference>
<sequence length="422" mass="45873">MAYYPDWAAPAFPPEKIDFGRFDWIDYAFAVPDENFNLTWDGSDDAPNLLARLVSAAHGKGKNVKLSVGGWTGSKFFSPAVSSEQSRQTFVANILDVYKHPNDTANFLAFLQLLRATLPPTAKITAATLTVPFADDAGNPLADASAFAQVLDWVLLMNYDAWGSSSSPGPNAPLSDGCYNSTQDSANAFSAMQAWTAAGFPASKLVLGVPSYGYISRSSATLLRSRSHAPPRTRRSRHARWRRLSLLQWTDALVPAPGPLLPPPVLATSEDGGTDSGQVQFSELVQQGVLQSTPDAARTIVQGTELHSLYAGWSGFTRYWDACSSTPYLRSAAAGQVVTYDDPMSLGMKAVFAREAGMRGVNMFDVHGDTDAWDLTDALRRGLGVIWRIDWLGDGGAGANVHFWAFSCRCGRECRILRKFDN</sequence>
<evidence type="ECO:0000313" key="2">
    <source>
        <dbReference type="EMBL" id="OBZ70066.1"/>
    </source>
</evidence>
<dbReference type="Gene3D" id="3.20.20.80">
    <property type="entry name" value="Glycosidases"/>
    <property type="match status" value="2"/>
</dbReference>
<dbReference type="Proteomes" id="UP000092993">
    <property type="component" value="Unassembled WGS sequence"/>
</dbReference>
<dbReference type="PANTHER" id="PTHR11177:SF392">
    <property type="entry name" value="HAP41P"/>
    <property type="match status" value="1"/>
</dbReference>
<dbReference type="SMART" id="SM00636">
    <property type="entry name" value="Glyco_18"/>
    <property type="match status" value="1"/>
</dbReference>
<accession>A0A1C7M0W0</accession>
<dbReference type="InterPro" id="IPR017853">
    <property type="entry name" value="GH"/>
</dbReference>
<evidence type="ECO:0000313" key="3">
    <source>
        <dbReference type="Proteomes" id="UP000092993"/>
    </source>
</evidence>
<name>A0A1C7M0W0_GRIFR</name>
<dbReference type="STRING" id="5627.A0A1C7M0W0"/>